<dbReference type="CDD" id="cd14066">
    <property type="entry name" value="STKc_IRAK"/>
    <property type="match status" value="2"/>
</dbReference>
<dbReference type="Pfam" id="PF07714">
    <property type="entry name" value="PK_Tyr_Ser-Thr"/>
    <property type="match status" value="2"/>
</dbReference>
<evidence type="ECO:0000256" key="12">
    <source>
        <dbReference type="PROSITE-ProRule" id="PRU10141"/>
    </source>
</evidence>
<dbReference type="PROSITE" id="PS00107">
    <property type="entry name" value="PROTEIN_KINASE_ATP"/>
    <property type="match status" value="2"/>
</dbReference>
<proteinExistence type="predicted"/>
<evidence type="ECO:0000256" key="10">
    <source>
        <dbReference type="ARBA" id="ARBA00023136"/>
    </source>
</evidence>
<evidence type="ECO:0000256" key="13">
    <source>
        <dbReference type="SAM" id="Phobius"/>
    </source>
</evidence>
<feature type="binding site" evidence="12">
    <location>
        <position position="371"/>
    </location>
    <ligand>
        <name>ATP</name>
        <dbReference type="ChEBI" id="CHEBI:30616"/>
    </ligand>
</feature>
<dbReference type="PROSITE" id="PS50011">
    <property type="entry name" value="PROTEIN_KINASE_DOM"/>
    <property type="match status" value="2"/>
</dbReference>
<evidence type="ECO:0000256" key="1">
    <source>
        <dbReference type="ARBA" id="ARBA00004167"/>
    </source>
</evidence>
<accession>A0A9R1XJF1</accession>
<dbReference type="Gene3D" id="1.10.510.10">
    <property type="entry name" value="Transferase(Phosphotransferase) domain 1"/>
    <property type="match status" value="2"/>
</dbReference>
<keyword evidence="5" id="KW-0732">Signal</keyword>
<dbReference type="InterPro" id="IPR008271">
    <property type="entry name" value="Ser/Thr_kinase_AS"/>
</dbReference>
<keyword evidence="7" id="KW-0418">Kinase</keyword>
<keyword evidence="2" id="KW-0723">Serine/threonine-protein kinase</keyword>
<evidence type="ECO:0000256" key="5">
    <source>
        <dbReference type="ARBA" id="ARBA00022729"/>
    </source>
</evidence>
<reference evidence="15 16" key="1">
    <citation type="journal article" date="2017" name="Nat. Commun.">
        <title>Genome assembly with in vitro proximity ligation data and whole-genome triplication in lettuce.</title>
        <authorList>
            <person name="Reyes-Chin-Wo S."/>
            <person name="Wang Z."/>
            <person name="Yang X."/>
            <person name="Kozik A."/>
            <person name="Arikit S."/>
            <person name="Song C."/>
            <person name="Xia L."/>
            <person name="Froenicke L."/>
            <person name="Lavelle D.O."/>
            <person name="Truco M.J."/>
            <person name="Xia R."/>
            <person name="Zhu S."/>
            <person name="Xu C."/>
            <person name="Xu H."/>
            <person name="Xu X."/>
            <person name="Cox K."/>
            <person name="Korf I."/>
            <person name="Meyers B.C."/>
            <person name="Michelmore R.W."/>
        </authorList>
    </citation>
    <scope>NUCLEOTIDE SEQUENCE [LARGE SCALE GENOMIC DNA]</scope>
    <source>
        <strain evidence="16">cv. Salinas</strain>
        <tissue evidence="15">Seedlings</tissue>
    </source>
</reference>
<comment type="subcellular location">
    <subcellularLocation>
        <location evidence="1">Membrane</location>
        <topology evidence="1">Single-pass membrane protein</topology>
    </subcellularLocation>
</comment>
<feature type="transmembrane region" description="Helical" evidence="13">
    <location>
        <begin position="279"/>
        <end position="299"/>
    </location>
</feature>
<keyword evidence="3" id="KW-0808">Transferase</keyword>
<dbReference type="GO" id="GO:0005886">
    <property type="term" value="C:plasma membrane"/>
    <property type="evidence" value="ECO:0007669"/>
    <property type="project" value="UniProtKB-ARBA"/>
</dbReference>
<keyword evidence="16" id="KW-1185">Reference proteome</keyword>
<dbReference type="PANTHER" id="PTHR46008">
    <property type="entry name" value="LEAF RUST 10 DISEASE-RESISTANCE LOCUS RECEPTOR-LIKE PROTEIN KINASE-LIKE 1.4"/>
    <property type="match status" value="1"/>
</dbReference>
<gene>
    <name evidence="15" type="ORF">LSAT_V11C300124190</name>
</gene>
<sequence length="1378" mass="155745">MIGLKMDGEEETRVDHNTSMSICPESFSCPKLAPFKYPFYNATDDKQCGLIKVNCTSNGGSIQLGEDSYKIGSQLGSEPCVLVHNRSFEKLVNEKDCKALMDNFTSPSPHLYSISLVTFITLYKCTNNSNNNAQTEAYFHRSNYHRYNGFEGYNFYYKYLISNTTVPGDLPPTCQVIWLPVKLGEPGDYKVLNETNIFSLLTSEFPICFTSISCNKCDKEGGMCHVDVINRPFLCKDAKKGIYTISFLFLSTLFSTCELKTIQKIETNLRNLYLKVLHFLALVFPGSAFILFLVIFIIWHRYKKSSFSCFSSKDKSPIVEDGSLFYGVSVFSYTELEDATQNFEHSKELGNGGFGAVYYGKLQDGREVAVKRLYEHNYKRVQQFVNEVRILTGLRHPNLVVLYGCTSRQSHELLLVYEYISNGTVSDHLHGKQANQRLLTWPLRMNIAIEAARALVYLHASEIIHRDVKTSNILLDQNFSAKVADFGLSRLLPNDVTHVSTAPQGTPGYLDPQYHNRYQLTDKSDVYSFGVVLIELISSMRAVDLNRSDDEISLANLALNKIQRCALDQLIDPDLGSDSDAETMRMITSVAELAFQCLQYYSEMRPTMNEVLDLLEDIQSPGRIDADESITDMEKIKPPPPSEASDKTVLLKDFLRSPVSITNNTQSLNNICEMILAIFFASVLLSCLPFLHSATDHNISKSICPKDFICPNFSPFTYPFYNTTDTNCGLIKVNCTSYGGEIEIGGESHEIVSKYVSDPLVMIHNKTFERLVNETKCEALAYNFTSPSPLLYSISILPFITLYKCTNHTNSINASKYFQQHNYSGYDRCNDHDFYYDYSMISYAEFLPDLPPTCQVIQLPVKFRGPNDPQVPDTTNIFSILGSTFSVSFNLSTPCHKCHQEDGQCNIHNGLFQCLDAKKEKQRRKLKLTLGVAGSSFILILFLVIFITWGRYKTNPFSYFSSKDKSPNAEDGSTLFHGASVFSYTELEDATRHFDPTRELGNGGFGAVYYGKLQDGREVAVKKLYEHNYKRVQQFVNEVRILTRLRHPNLVVLYGCTSRQSHELLLVCEYISNGTLADHLHGNRANASLLPWPLRMNIAIETARALVYLHASEIIHRDVKTSNILLDHNFSAKVADFGLSRLLPDDVNHVSTAPQGTPGYLDPQYHHRYQLTDKSDVYSFGVVLIELISSMVAVDLNRSQDEISLANLALNKIQRCALDQLIDPVLGSDSDREVMRMVTSVAELAFQCLQFYSEMRPTMNEVLDVLEDIQAQGRIDAEESKTLKPPTRSENTDTTVLLKNFPPSPVSVTDGIVSSAKWAFHLRKYKQLKHNCVLAVCTFADGIAPSAIYSYSICEIAFDYEINWFDYEIMLPNKKLKL</sequence>
<dbReference type="FunFam" id="1.10.510.10:FF:000161">
    <property type="entry name" value="Wall-associated receptor kinase-like 20"/>
    <property type="match status" value="2"/>
</dbReference>
<evidence type="ECO:0000256" key="2">
    <source>
        <dbReference type="ARBA" id="ARBA00022527"/>
    </source>
</evidence>
<feature type="domain" description="Protein kinase" evidence="14">
    <location>
        <begin position="343"/>
        <end position="618"/>
    </location>
</feature>
<protein>
    <recommendedName>
        <fullName evidence="14">Protein kinase domain-containing protein</fullName>
    </recommendedName>
</protein>
<feature type="transmembrane region" description="Helical" evidence="13">
    <location>
        <begin position="241"/>
        <end position="259"/>
    </location>
</feature>
<dbReference type="InterPro" id="IPR017441">
    <property type="entry name" value="Protein_kinase_ATP_BS"/>
</dbReference>
<dbReference type="EMBL" id="NBSK02000003">
    <property type="protein sequence ID" value="KAJ0215346.1"/>
    <property type="molecule type" value="Genomic_DNA"/>
</dbReference>
<keyword evidence="6 12" id="KW-0547">Nucleotide-binding</keyword>
<keyword evidence="11" id="KW-0325">Glycoprotein</keyword>
<evidence type="ECO:0000313" key="15">
    <source>
        <dbReference type="EMBL" id="KAJ0215346.1"/>
    </source>
</evidence>
<feature type="transmembrane region" description="Helical" evidence="13">
    <location>
        <begin position="928"/>
        <end position="949"/>
    </location>
</feature>
<keyword evidence="9 13" id="KW-1133">Transmembrane helix</keyword>
<evidence type="ECO:0000256" key="11">
    <source>
        <dbReference type="ARBA" id="ARBA00023180"/>
    </source>
</evidence>
<dbReference type="FunFam" id="3.30.200.20:FF:000217">
    <property type="entry name" value="probable LRR receptor-like serine/threonine-protein kinase At1g53430"/>
    <property type="match status" value="2"/>
</dbReference>
<evidence type="ECO:0000313" key="16">
    <source>
        <dbReference type="Proteomes" id="UP000235145"/>
    </source>
</evidence>
<evidence type="ECO:0000256" key="6">
    <source>
        <dbReference type="ARBA" id="ARBA00022741"/>
    </source>
</evidence>
<dbReference type="SMART" id="SM00220">
    <property type="entry name" value="S_TKc"/>
    <property type="match status" value="2"/>
</dbReference>
<dbReference type="PANTHER" id="PTHR46008:SF25">
    <property type="entry name" value="PROTEIN KINASE DOMAIN-CONTAINING PROTEIN"/>
    <property type="match status" value="1"/>
</dbReference>
<feature type="transmembrane region" description="Helical" evidence="13">
    <location>
        <begin position="674"/>
        <end position="691"/>
    </location>
</feature>
<evidence type="ECO:0000259" key="14">
    <source>
        <dbReference type="PROSITE" id="PS50011"/>
    </source>
</evidence>
<dbReference type="GO" id="GO:0005524">
    <property type="term" value="F:ATP binding"/>
    <property type="evidence" value="ECO:0007669"/>
    <property type="project" value="UniProtKB-UniRule"/>
</dbReference>
<feature type="domain" description="Protein kinase" evidence="14">
    <location>
        <begin position="994"/>
        <end position="1269"/>
    </location>
</feature>
<dbReference type="InterPro" id="IPR000719">
    <property type="entry name" value="Prot_kinase_dom"/>
</dbReference>
<feature type="binding site" evidence="12">
    <location>
        <position position="1023"/>
    </location>
    <ligand>
        <name>ATP</name>
        <dbReference type="ChEBI" id="CHEBI:30616"/>
    </ligand>
</feature>
<name>A0A9R1XJF1_LACSA</name>
<dbReference type="InterPro" id="IPR011009">
    <property type="entry name" value="Kinase-like_dom_sf"/>
</dbReference>
<evidence type="ECO:0000256" key="9">
    <source>
        <dbReference type="ARBA" id="ARBA00022989"/>
    </source>
</evidence>
<dbReference type="GO" id="GO:0004674">
    <property type="term" value="F:protein serine/threonine kinase activity"/>
    <property type="evidence" value="ECO:0007669"/>
    <property type="project" value="UniProtKB-KW"/>
</dbReference>
<dbReference type="Gene3D" id="3.30.200.20">
    <property type="entry name" value="Phosphorylase Kinase, domain 1"/>
    <property type="match status" value="2"/>
</dbReference>
<dbReference type="SUPFAM" id="SSF56112">
    <property type="entry name" value="Protein kinase-like (PK-like)"/>
    <property type="match status" value="2"/>
</dbReference>
<evidence type="ECO:0000256" key="4">
    <source>
        <dbReference type="ARBA" id="ARBA00022692"/>
    </source>
</evidence>
<comment type="caution">
    <text evidence="15">The sequence shown here is derived from an EMBL/GenBank/DDBJ whole genome shotgun (WGS) entry which is preliminary data.</text>
</comment>
<organism evidence="15 16">
    <name type="scientific">Lactuca sativa</name>
    <name type="common">Garden lettuce</name>
    <dbReference type="NCBI Taxonomy" id="4236"/>
    <lineage>
        <taxon>Eukaryota</taxon>
        <taxon>Viridiplantae</taxon>
        <taxon>Streptophyta</taxon>
        <taxon>Embryophyta</taxon>
        <taxon>Tracheophyta</taxon>
        <taxon>Spermatophyta</taxon>
        <taxon>Magnoliopsida</taxon>
        <taxon>eudicotyledons</taxon>
        <taxon>Gunneridae</taxon>
        <taxon>Pentapetalae</taxon>
        <taxon>asterids</taxon>
        <taxon>campanulids</taxon>
        <taxon>Asterales</taxon>
        <taxon>Asteraceae</taxon>
        <taxon>Cichorioideae</taxon>
        <taxon>Cichorieae</taxon>
        <taxon>Lactucinae</taxon>
        <taxon>Lactuca</taxon>
    </lineage>
</organism>
<dbReference type="InterPro" id="IPR001245">
    <property type="entry name" value="Ser-Thr/Tyr_kinase_cat_dom"/>
</dbReference>
<evidence type="ECO:0000256" key="7">
    <source>
        <dbReference type="ARBA" id="ARBA00022777"/>
    </source>
</evidence>
<keyword evidence="8 12" id="KW-0067">ATP-binding</keyword>
<evidence type="ECO:0000256" key="3">
    <source>
        <dbReference type="ARBA" id="ARBA00022679"/>
    </source>
</evidence>
<dbReference type="PROSITE" id="PS00108">
    <property type="entry name" value="PROTEIN_KINASE_ST"/>
    <property type="match status" value="2"/>
</dbReference>
<keyword evidence="4 13" id="KW-0812">Transmembrane</keyword>
<evidence type="ECO:0000256" key="8">
    <source>
        <dbReference type="ARBA" id="ARBA00022840"/>
    </source>
</evidence>
<dbReference type="Proteomes" id="UP000235145">
    <property type="component" value="Unassembled WGS sequence"/>
</dbReference>
<keyword evidence="10 13" id="KW-0472">Membrane</keyword>